<evidence type="ECO:0000313" key="9">
    <source>
        <dbReference type="EMBL" id="CAF3996703.1"/>
    </source>
</evidence>
<dbReference type="Proteomes" id="UP000677228">
    <property type="component" value="Unassembled WGS sequence"/>
</dbReference>
<feature type="active site" description="Glycyl thioester intermediate" evidence="6">
    <location>
        <position position="308"/>
    </location>
</feature>
<dbReference type="InterPro" id="IPR000569">
    <property type="entry name" value="HECT_dom"/>
</dbReference>
<organism evidence="8 10">
    <name type="scientific">Didymodactylos carnosus</name>
    <dbReference type="NCBI Taxonomy" id="1234261"/>
    <lineage>
        <taxon>Eukaryota</taxon>
        <taxon>Metazoa</taxon>
        <taxon>Spiralia</taxon>
        <taxon>Gnathifera</taxon>
        <taxon>Rotifera</taxon>
        <taxon>Eurotatoria</taxon>
        <taxon>Bdelloidea</taxon>
        <taxon>Philodinida</taxon>
        <taxon>Philodinidae</taxon>
        <taxon>Didymodactylos</taxon>
    </lineage>
</organism>
<dbReference type="PROSITE" id="PS50237">
    <property type="entry name" value="HECT"/>
    <property type="match status" value="1"/>
</dbReference>
<dbReference type="FunFam" id="3.30.2410.10:FF:000009">
    <property type="entry name" value="Probable E3 ubiquitin-protein ligase HECTD2"/>
    <property type="match status" value="1"/>
</dbReference>
<comment type="pathway">
    <text evidence="2">Protein modification; protein ubiquitination.</text>
</comment>
<feature type="domain" description="HECT" evidence="7">
    <location>
        <begin position="1"/>
        <end position="340"/>
    </location>
</feature>
<keyword evidence="4" id="KW-0808">Transferase</keyword>
<evidence type="ECO:0000256" key="4">
    <source>
        <dbReference type="ARBA" id="ARBA00022679"/>
    </source>
</evidence>
<reference evidence="8" key="1">
    <citation type="submission" date="2021-02" db="EMBL/GenBank/DDBJ databases">
        <authorList>
            <person name="Nowell W R."/>
        </authorList>
    </citation>
    <scope>NUCLEOTIDE SEQUENCE</scope>
</reference>
<gene>
    <name evidence="8" type="ORF">OVA965_LOCUS23279</name>
    <name evidence="9" type="ORF">TMI583_LOCUS23994</name>
</gene>
<proteinExistence type="predicted"/>
<evidence type="ECO:0000256" key="5">
    <source>
        <dbReference type="ARBA" id="ARBA00022786"/>
    </source>
</evidence>
<dbReference type="SUPFAM" id="SSF56204">
    <property type="entry name" value="Hect, E3 ligase catalytic domain"/>
    <property type="match status" value="1"/>
</dbReference>
<dbReference type="InterPro" id="IPR050409">
    <property type="entry name" value="E3_ubiq-protein_ligase"/>
</dbReference>
<dbReference type="CDD" id="cd00078">
    <property type="entry name" value="HECTc"/>
    <property type="match status" value="1"/>
</dbReference>
<dbReference type="Gene3D" id="3.90.1750.10">
    <property type="entry name" value="Hect, E3 ligase catalytic domains"/>
    <property type="match status" value="1"/>
</dbReference>
<dbReference type="EMBL" id="CAJNOK010013503">
    <property type="protein sequence ID" value="CAF1185623.1"/>
    <property type="molecule type" value="Genomic_DNA"/>
</dbReference>
<dbReference type="InterPro" id="IPR035983">
    <property type="entry name" value="Hect_E3_ubiquitin_ligase"/>
</dbReference>
<comment type="catalytic activity">
    <reaction evidence="1">
        <text>S-ubiquitinyl-[E2 ubiquitin-conjugating enzyme]-L-cysteine + [acceptor protein]-L-lysine = [E2 ubiquitin-conjugating enzyme]-L-cysteine + N(6)-ubiquitinyl-[acceptor protein]-L-lysine.</text>
        <dbReference type="EC" id="2.3.2.26"/>
    </reaction>
</comment>
<name>A0A8S2EHW7_9BILA</name>
<dbReference type="EMBL" id="CAJOBA010035029">
    <property type="protein sequence ID" value="CAF3996703.1"/>
    <property type="molecule type" value="Genomic_DNA"/>
</dbReference>
<comment type="caution">
    <text evidence="8">The sequence shown here is derived from an EMBL/GenBank/DDBJ whole genome shotgun (WGS) entry which is preliminary data.</text>
</comment>
<evidence type="ECO:0000313" key="8">
    <source>
        <dbReference type="EMBL" id="CAF1185623.1"/>
    </source>
</evidence>
<dbReference type="PANTHER" id="PTHR11254">
    <property type="entry name" value="HECT DOMAIN UBIQUITIN-PROTEIN LIGASE"/>
    <property type="match status" value="1"/>
</dbReference>
<dbReference type="AlphaFoldDB" id="A0A8S2EHW7"/>
<dbReference type="GO" id="GO:0006511">
    <property type="term" value="P:ubiquitin-dependent protein catabolic process"/>
    <property type="evidence" value="ECO:0007669"/>
    <property type="project" value="TreeGrafter"/>
</dbReference>
<evidence type="ECO:0000256" key="3">
    <source>
        <dbReference type="ARBA" id="ARBA00012485"/>
    </source>
</evidence>
<keyword evidence="5 6" id="KW-0833">Ubl conjugation pathway</keyword>
<dbReference type="GO" id="GO:0005737">
    <property type="term" value="C:cytoplasm"/>
    <property type="evidence" value="ECO:0007669"/>
    <property type="project" value="TreeGrafter"/>
</dbReference>
<evidence type="ECO:0000256" key="2">
    <source>
        <dbReference type="ARBA" id="ARBA00004906"/>
    </source>
</evidence>
<evidence type="ECO:0000256" key="6">
    <source>
        <dbReference type="PROSITE-ProRule" id="PRU00104"/>
    </source>
</evidence>
<evidence type="ECO:0000313" key="10">
    <source>
        <dbReference type="Proteomes" id="UP000677228"/>
    </source>
</evidence>
<dbReference type="GO" id="GO:0005634">
    <property type="term" value="C:nucleus"/>
    <property type="evidence" value="ECO:0007669"/>
    <property type="project" value="TreeGrafter"/>
</dbReference>
<accession>A0A8S2EHW7</accession>
<protein>
    <recommendedName>
        <fullName evidence="3">HECT-type E3 ubiquitin transferase</fullName>
        <ecNumber evidence="3">2.3.2.26</ecNumber>
    </recommendedName>
</protein>
<evidence type="ECO:0000259" key="7">
    <source>
        <dbReference type="PROSITE" id="PS50237"/>
    </source>
</evidence>
<dbReference type="Proteomes" id="UP000682733">
    <property type="component" value="Unassembled WGS sequence"/>
</dbReference>
<dbReference type="Gene3D" id="3.30.2410.10">
    <property type="entry name" value="Hect, E3 ligase catalytic domain"/>
    <property type="match status" value="1"/>
</dbReference>
<evidence type="ECO:0000256" key="1">
    <source>
        <dbReference type="ARBA" id="ARBA00000885"/>
    </source>
</evidence>
<feature type="non-terminal residue" evidence="8">
    <location>
        <position position="340"/>
    </location>
</feature>
<dbReference type="SMART" id="SM00119">
    <property type="entry name" value="HECTc"/>
    <property type="match status" value="1"/>
</dbReference>
<dbReference type="GO" id="GO:0000209">
    <property type="term" value="P:protein polyubiquitination"/>
    <property type="evidence" value="ECO:0007669"/>
    <property type="project" value="TreeGrafter"/>
</dbReference>
<dbReference type="EC" id="2.3.2.26" evidence="3"/>
<dbReference type="PANTHER" id="PTHR11254:SF67">
    <property type="entry name" value="E3 UBIQUITIN-PROTEIN LIGASE HUWE1"/>
    <property type="match status" value="1"/>
</dbReference>
<dbReference type="Pfam" id="PF00632">
    <property type="entry name" value="HECT"/>
    <property type="match status" value="1"/>
</dbReference>
<dbReference type="GO" id="GO:0061630">
    <property type="term" value="F:ubiquitin protein ligase activity"/>
    <property type="evidence" value="ECO:0007669"/>
    <property type="project" value="UniProtKB-EC"/>
</dbReference>
<sequence length="340" mass="39756">YSKLLKNLKSNFFSHIDEEGVDYGGVLREWYNEMAKEMLNVDCGLFQGVDWGDNHRIYSLYPVSYFNERHSSYLTFIGHIVGKAIYDNAYLNCTFAPVFYKQILSLPIEYTDMKYVDKDHFDSLQQLLDNDIATLKLDNLTFSFNSEYGQTNDLCKDGRNIQVTNDNKQCYVNLLCEFKLNRPCIRKQLTAFLTGFYDIIPKHLIQRFNERELELIVSGLVNIDIDDLKANTEYYGYQPNSPQIVWLWRTLYSFDKCDLSKFLQFVTGTITVPIGGFKELQGMDDVQNFQVHRREDCSTDYLPTACTCRNQLSLPVYESYEKLREKLLLAVREYEGFAPE</sequence>
<dbReference type="Gene3D" id="3.30.2160.10">
    <property type="entry name" value="Hect, E3 ligase catalytic domain"/>
    <property type="match status" value="1"/>
</dbReference>